<accession>A0A165P6T9</accession>
<organism evidence="1 2">
    <name type="scientific">Exidia glandulosa HHB12029</name>
    <dbReference type="NCBI Taxonomy" id="1314781"/>
    <lineage>
        <taxon>Eukaryota</taxon>
        <taxon>Fungi</taxon>
        <taxon>Dikarya</taxon>
        <taxon>Basidiomycota</taxon>
        <taxon>Agaricomycotina</taxon>
        <taxon>Agaricomycetes</taxon>
        <taxon>Auriculariales</taxon>
        <taxon>Exidiaceae</taxon>
        <taxon>Exidia</taxon>
    </lineage>
</organism>
<dbReference type="InParanoid" id="A0A165P6T9"/>
<dbReference type="AlphaFoldDB" id="A0A165P6T9"/>
<proteinExistence type="predicted"/>
<keyword evidence="2" id="KW-1185">Reference proteome</keyword>
<evidence type="ECO:0000313" key="2">
    <source>
        <dbReference type="Proteomes" id="UP000077266"/>
    </source>
</evidence>
<gene>
    <name evidence="1" type="ORF">EXIGLDRAFT_48324</name>
</gene>
<sequence>MIYTTMSNTTASTLSASYTSFQTCSIQAPSYEDEVVALPTSLNPSRRGTVDLENTTAPIAERPANAARVPVRAPSEVTARILEREIDRLYVSVARDPDAVQLKVLCGTLGEALSDDVHGLCEMLVPNRPEV</sequence>
<evidence type="ECO:0000313" key="1">
    <source>
        <dbReference type="EMBL" id="KZW01728.1"/>
    </source>
</evidence>
<dbReference type="Proteomes" id="UP000077266">
    <property type="component" value="Unassembled WGS sequence"/>
</dbReference>
<protein>
    <submittedName>
        <fullName evidence="1">Uncharacterized protein</fullName>
    </submittedName>
</protein>
<dbReference type="EMBL" id="KV425892">
    <property type="protein sequence ID" value="KZW01728.1"/>
    <property type="molecule type" value="Genomic_DNA"/>
</dbReference>
<name>A0A165P6T9_EXIGL</name>
<reference evidence="1 2" key="1">
    <citation type="journal article" date="2016" name="Mol. Biol. Evol.">
        <title>Comparative Genomics of Early-Diverging Mushroom-Forming Fungi Provides Insights into the Origins of Lignocellulose Decay Capabilities.</title>
        <authorList>
            <person name="Nagy L.G."/>
            <person name="Riley R."/>
            <person name="Tritt A."/>
            <person name="Adam C."/>
            <person name="Daum C."/>
            <person name="Floudas D."/>
            <person name="Sun H."/>
            <person name="Yadav J.S."/>
            <person name="Pangilinan J."/>
            <person name="Larsson K.H."/>
            <person name="Matsuura K."/>
            <person name="Barry K."/>
            <person name="Labutti K."/>
            <person name="Kuo R."/>
            <person name="Ohm R.A."/>
            <person name="Bhattacharya S.S."/>
            <person name="Shirouzu T."/>
            <person name="Yoshinaga Y."/>
            <person name="Martin F.M."/>
            <person name="Grigoriev I.V."/>
            <person name="Hibbett D.S."/>
        </authorList>
    </citation>
    <scope>NUCLEOTIDE SEQUENCE [LARGE SCALE GENOMIC DNA]</scope>
    <source>
        <strain evidence="1 2">HHB12029</strain>
    </source>
</reference>